<evidence type="ECO:0000313" key="2">
    <source>
        <dbReference type="Proteomes" id="UP000186594"/>
    </source>
</evidence>
<dbReference type="EMBL" id="LXFE01004208">
    <property type="protein sequence ID" value="OLL21891.1"/>
    <property type="molecule type" value="Genomic_DNA"/>
</dbReference>
<comment type="caution">
    <text evidence="1">The sequence shown here is derived from an EMBL/GenBank/DDBJ whole genome shotgun (WGS) entry which is preliminary data.</text>
</comment>
<gene>
    <name evidence="1" type="ORF">NEOLI_000993</name>
</gene>
<name>A0A1U7LH85_NEOID</name>
<organism evidence="1 2">
    <name type="scientific">Neolecta irregularis (strain DAH-3)</name>
    <dbReference type="NCBI Taxonomy" id="1198029"/>
    <lineage>
        <taxon>Eukaryota</taxon>
        <taxon>Fungi</taxon>
        <taxon>Dikarya</taxon>
        <taxon>Ascomycota</taxon>
        <taxon>Taphrinomycotina</taxon>
        <taxon>Neolectales</taxon>
        <taxon>Neolectaceae</taxon>
        <taxon>Neolecta</taxon>
    </lineage>
</organism>
<sequence>MSAIHWSSSLGYTLTATLESYSNTTRTITSSSTAALEIASMADEQPNYFLRNDDADEAVSQIYPDRPAFLYLDDLAAERRRYLAVKTRRAERGRLHGHTVEEVCHEAIIRIDGIHCFVRKLFKRTSRN</sequence>
<dbReference type="AlphaFoldDB" id="A0A1U7LH85"/>
<accession>A0A1U7LH85</accession>
<protein>
    <submittedName>
        <fullName evidence="1">Uncharacterized protein</fullName>
    </submittedName>
</protein>
<evidence type="ECO:0000313" key="1">
    <source>
        <dbReference type="EMBL" id="OLL21891.1"/>
    </source>
</evidence>
<reference evidence="1 2" key="1">
    <citation type="submission" date="2016-04" db="EMBL/GenBank/DDBJ databases">
        <title>Evolutionary innovation and constraint leading to complex multicellularity in the Ascomycota.</title>
        <authorList>
            <person name="Cisse O."/>
            <person name="Nguyen A."/>
            <person name="Hewitt D.A."/>
            <person name="Jedd G."/>
            <person name="Stajich J.E."/>
        </authorList>
    </citation>
    <scope>NUCLEOTIDE SEQUENCE [LARGE SCALE GENOMIC DNA]</scope>
    <source>
        <strain evidence="1 2">DAH-3</strain>
    </source>
</reference>
<proteinExistence type="predicted"/>
<dbReference type="Proteomes" id="UP000186594">
    <property type="component" value="Unassembled WGS sequence"/>
</dbReference>
<keyword evidence="2" id="KW-1185">Reference proteome</keyword>